<dbReference type="InterPro" id="IPR036388">
    <property type="entry name" value="WH-like_DNA-bd_sf"/>
</dbReference>
<evidence type="ECO:0000313" key="7">
    <source>
        <dbReference type="Proteomes" id="UP001596298"/>
    </source>
</evidence>
<evidence type="ECO:0000256" key="2">
    <source>
        <dbReference type="ARBA" id="ARBA00023125"/>
    </source>
</evidence>
<dbReference type="PROSITE" id="PS51077">
    <property type="entry name" value="HTH_ICLR"/>
    <property type="match status" value="1"/>
</dbReference>
<reference evidence="7" key="1">
    <citation type="journal article" date="2019" name="Int. J. Syst. Evol. Microbiol.">
        <title>The Global Catalogue of Microorganisms (GCM) 10K type strain sequencing project: providing services to taxonomists for standard genome sequencing and annotation.</title>
        <authorList>
            <consortium name="The Broad Institute Genomics Platform"/>
            <consortium name="The Broad Institute Genome Sequencing Center for Infectious Disease"/>
            <person name="Wu L."/>
            <person name="Ma J."/>
        </authorList>
    </citation>
    <scope>NUCLEOTIDE SEQUENCE [LARGE SCALE GENOMIC DNA]</scope>
    <source>
        <strain evidence="7">CCUG 58127</strain>
    </source>
</reference>
<proteinExistence type="predicted"/>
<dbReference type="SMART" id="SM00346">
    <property type="entry name" value="HTH_ICLR"/>
    <property type="match status" value="1"/>
</dbReference>
<organism evidence="6 7">
    <name type="scientific">Flexivirga alba</name>
    <dbReference type="NCBI Taxonomy" id="702742"/>
    <lineage>
        <taxon>Bacteria</taxon>
        <taxon>Bacillati</taxon>
        <taxon>Actinomycetota</taxon>
        <taxon>Actinomycetes</taxon>
        <taxon>Micrococcales</taxon>
        <taxon>Dermacoccaceae</taxon>
        <taxon>Flexivirga</taxon>
    </lineage>
</organism>
<feature type="domain" description="IclR-ED" evidence="5">
    <location>
        <begin position="62"/>
        <end position="138"/>
    </location>
</feature>
<dbReference type="InterPro" id="IPR005471">
    <property type="entry name" value="Tscrpt_reg_IclR_N"/>
</dbReference>
<evidence type="ECO:0000256" key="3">
    <source>
        <dbReference type="ARBA" id="ARBA00023163"/>
    </source>
</evidence>
<protein>
    <submittedName>
        <fullName evidence="6">IclR family transcriptional regulator</fullName>
    </submittedName>
</protein>
<keyword evidence="3" id="KW-0804">Transcription</keyword>
<feature type="domain" description="HTH iclR-type" evidence="4">
    <location>
        <begin position="2"/>
        <end position="61"/>
    </location>
</feature>
<dbReference type="PANTHER" id="PTHR30136">
    <property type="entry name" value="HELIX-TURN-HELIX TRANSCRIPTIONAL REGULATOR, ICLR FAMILY"/>
    <property type="match status" value="1"/>
</dbReference>
<evidence type="ECO:0000259" key="4">
    <source>
        <dbReference type="PROSITE" id="PS51077"/>
    </source>
</evidence>
<dbReference type="Pfam" id="PF01614">
    <property type="entry name" value="IclR_C"/>
    <property type="match status" value="1"/>
</dbReference>
<dbReference type="PANTHER" id="PTHR30136:SF24">
    <property type="entry name" value="HTH-TYPE TRANSCRIPTIONAL REPRESSOR ALLR"/>
    <property type="match status" value="1"/>
</dbReference>
<sequence length="138" mass="15458">MSQSLARALQLLERLADGGQSLDELAQSLEVHKTTVLRLLRTMEDDRFVRRDDNHRYFLGSRLFELGTTALEQRTIRDIALPHLESLGRQTGGQAVHLAAYESGRAVYIAKVESTSSVRMYSRVGLVAPCTRQPSARC</sequence>
<dbReference type="PROSITE" id="PS51078">
    <property type="entry name" value="ICLR_ED"/>
    <property type="match status" value="1"/>
</dbReference>
<comment type="caution">
    <text evidence="6">The sequence shown here is derived from an EMBL/GenBank/DDBJ whole genome shotgun (WGS) entry which is preliminary data.</text>
</comment>
<dbReference type="InterPro" id="IPR029016">
    <property type="entry name" value="GAF-like_dom_sf"/>
</dbReference>
<dbReference type="Gene3D" id="3.30.450.40">
    <property type="match status" value="1"/>
</dbReference>
<evidence type="ECO:0000256" key="1">
    <source>
        <dbReference type="ARBA" id="ARBA00023015"/>
    </source>
</evidence>
<dbReference type="InterPro" id="IPR050707">
    <property type="entry name" value="HTH_MetabolicPath_Reg"/>
</dbReference>
<dbReference type="InterPro" id="IPR014757">
    <property type="entry name" value="Tscrpt_reg_IclR_C"/>
</dbReference>
<keyword evidence="2" id="KW-0238">DNA-binding</keyword>
<dbReference type="Pfam" id="PF09339">
    <property type="entry name" value="HTH_IclR"/>
    <property type="match status" value="1"/>
</dbReference>
<dbReference type="SUPFAM" id="SSF46785">
    <property type="entry name" value="Winged helix' DNA-binding domain"/>
    <property type="match status" value="1"/>
</dbReference>
<keyword evidence="1" id="KW-0805">Transcription regulation</keyword>
<dbReference type="Gene3D" id="1.10.10.10">
    <property type="entry name" value="Winged helix-like DNA-binding domain superfamily/Winged helix DNA-binding domain"/>
    <property type="match status" value="1"/>
</dbReference>
<keyword evidence="7" id="KW-1185">Reference proteome</keyword>
<evidence type="ECO:0000313" key="6">
    <source>
        <dbReference type="EMBL" id="MFC6706239.1"/>
    </source>
</evidence>
<accession>A0ABW2AH57</accession>
<dbReference type="RefSeq" id="WP_382402105.1">
    <property type="nucleotide sequence ID" value="NZ_JBHSWH010000001.1"/>
</dbReference>
<name>A0ABW2AH57_9MICO</name>
<dbReference type="Proteomes" id="UP001596298">
    <property type="component" value="Unassembled WGS sequence"/>
</dbReference>
<gene>
    <name evidence="6" type="ORF">ACFQDH_13460</name>
</gene>
<evidence type="ECO:0000259" key="5">
    <source>
        <dbReference type="PROSITE" id="PS51078"/>
    </source>
</evidence>
<dbReference type="SUPFAM" id="SSF55781">
    <property type="entry name" value="GAF domain-like"/>
    <property type="match status" value="1"/>
</dbReference>
<dbReference type="InterPro" id="IPR036390">
    <property type="entry name" value="WH_DNA-bd_sf"/>
</dbReference>
<dbReference type="EMBL" id="JBHSWH010000001">
    <property type="protein sequence ID" value="MFC6706239.1"/>
    <property type="molecule type" value="Genomic_DNA"/>
</dbReference>